<evidence type="ECO:0000256" key="6">
    <source>
        <dbReference type="SAM" id="Phobius"/>
    </source>
</evidence>
<dbReference type="OrthoDB" id="8562382at2"/>
<comment type="subcellular location">
    <subcellularLocation>
        <location evidence="1">Membrane</location>
        <topology evidence="1">Multi-pass membrane protein</topology>
    </subcellularLocation>
</comment>
<dbReference type="KEGG" id="aei:AOY20_01390"/>
<feature type="domain" description="GtrA/DPMS transmembrane" evidence="7">
    <location>
        <begin position="18"/>
        <end position="135"/>
    </location>
</feature>
<evidence type="ECO:0000259" key="7">
    <source>
        <dbReference type="Pfam" id="PF04138"/>
    </source>
</evidence>
<keyword evidence="5 6" id="KW-0472">Membrane</keyword>
<keyword evidence="4 6" id="KW-1133">Transmembrane helix</keyword>
<dbReference type="RefSeq" id="WP_054580214.1">
    <property type="nucleotide sequence ID" value="NZ_CP012808.1"/>
</dbReference>
<dbReference type="EMBL" id="CP012808">
    <property type="protein sequence ID" value="ALH94301.1"/>
    <property type="molecule type" value="Genomic_DNA"/>
</dbReference>
<evidence type="ECO:0000256" key="3">
    <source>
        <dbReference type="ARBA" id="ARBA00022692"/>
    </source>
</evidence>
<evidence type="ECO:0000313" key="8">
    <source>
        <dbReference type="EMBL" id="ALH94301.1"/>
    </source>
</evidence>
<feature type="transmembrane region" description="Helical" evidence="6">
    <location>
        <begin position="84"/>
        <end position="106"/>
    </location>
</feature>
<reference evidence="8 9" key="1">
    <citation type="journal article" date="2015" name="Int. J. Syst. Evol. Microbiol.">
        <title>Acinetobacter equi sp. nov. isolated from horse faeces.</title>
        <authorList>
            <person name="Poppel M.T."/>
            <person name="Skiebe E."/>
            <person name="Laue M."/>
            <person name="Bergmann H."/>
            <person name="Ebersberger I."/>
            <person name="Garn T."/>
            <person name="Fruth A."/>
            <person name="Baumgardt S."/>
            <person name="Busse H.J."/>
            <person name="Wilharm G."/>
        </authorList>
    </citation>
    <scope>NUCLEOTIDE SEQUENCE [LARGE SCALE GENOMIC DNA]</scope>
    <source>
        <strain evidence="8 9">114</strain>
    </source>
</reference>
<evidence type="ECO:0000256" key="1">
    <source>
        <dbReference type="ARBA" id="ARBA00004141"/>
    </source>
</evidence>
<evidence type="ECO:0000313" key="9">
    <source>
        <dbReference type="Proteomes" id="UP000064939"/>
    </source>
</evidence>
<dbReference type="PANTHER" id="PTHR38459:SF1">
    <property type="entry name" value="PROPHAGE BACTOPRENOL-LINKED GLUCOSE TRANSLOCASE HOMOLOG"/>
    <property type="match status" value="1"/>
</dbReference>
<evidence type="ECO:0000256" key="5">
    <source>
        <dbReference type="ARBA" id="ARBA00023136"/>
    </source>
</evidence>
<dbReference type="InterPro" id="IPR051401">
    <property type="entry name" value="GtrA_CellWall_Glycosyl"/>
</dbReference>
<accession>A0A0N9VZX7</accession>
<dbReference type="InterPro" id="IPR007267">
    <property type="entry name" value="GtrA_DPMS_TM"/>
</dbReference>
<evidence type="ECO:0000256" key="2">
    <source>
        <dbReference type="ARBA" id="ARBA00009399"/>
    </source>
</evidence>
<feature type="transmembrane region" description="Helical" evidence="6">
    <location>
        <begin position="112"/>
        <end position="134"/>
    </location>
</feature>
<evidence type="ECO:0000256" key="4">
    <source>
        <dbReference type="ARBA" id="ARBA00022989"/>
    </source>
</evidence>
<proteinExistence type="inferred from homology"/>
<dbReference type="STRING" id="1324350.AOY20_01390"/>
<comment type="similarity">
    <text evidence="2">Belongs to the GtrA family.</text>
</comment>
<gene>
    <name evidence="8" type="ORF">AOY20_01390</name>
</gene>
<name>A0A0N9VZX7_9GAMM</name>
<dbReference type="Pfam" id="PF04138">
    <property type="entry name" value="GtrA_DPMS_TM"/>
    <property type="match status" value="1"/>
</dbReference>
<dbReference type="PANTHER" id="PTHR38459">
    <property type="entry name" value="PROPHAGE BACTOPRENOL-LINKED GLUCOSE TRANSLOCASE HOMOLOG"/>
    <property type="match status" value="1"/>
</dbReference>
<keyword evidence="3 6" id="KW-0812">Transmembrane</keyword>
<dbReference type="AlphaFoldDB" id="A0A0N9VZX7"/>
<feature type="transmembrane region" description="Helical" evidence="6">
    <location>
        <begin position="16"/>
        <end position="39"/>
    </location>
</feature>
<dbReference type="GO" id="GO:0005886">
    <property type="term" value="C:plasma membrane"/>
    <property type="evidence" value="ECO:0007669"/>
    <property type="project" value="TreeGrafter"/>
</dbReference>
<organism evidence="8 9">
    <name type="scientific">Acinetobacter equi</name>
    <dbReference type="NCBI Taxonomy" id="1324350"/>
    <lineage>
        <taxon>Bacteria</taxon>
        <taxon>Pseudomonadati</taxon>
        <taxon>Pseudomonadota</taxon>
        <taxon>Gammaproteobacteria</taxon>
        <taxon>Moraxellales</taxon>
        <taxon>Moraxellaceae</taxon>
        <taxon>Acinetobacter</taxon>
    </lineage>
</organism>
<keyword evidence="9" id="KW-1185">Reference proteome</keyword>
<dbReference type="Proteomes" id="UP000064939">
    <property type="component" value="Chromosome"/>
</dbReference>
<feature type="transmembrane region" description="Helical" evidence="6">
    <location>
        <begin position="45"/>
        <end position="64"/>
    </location>
</feature>
<sequence length="138" mass="15902">MGQQKTGLKPIHQQGLFFLLVGGFNALVHFLSLLFFVQIMSVKPIFANVFAFFIAFIVGFTGHLKITFRTLENKEHWRKSCAKWLISSVIGFLLNQIFFMFGIHLWGAKYYVLIWIVATGLVTVFTFVLARFWAFRGS</sequence>
<dbReference type="GO" id="GO:0000271">
    <property type="term" value="P:polysaccharide biosynthetic process"/>
    <property type="evidence" value="ECO:0007669"/>
    <property type="project" value="InterPro"/>
</dbReference>
<protein>
    <recommendedName>
        <fullName evidence="7">GtrA/DPMS transmembrane domain-containing protein</fullName>
    </recommendedName>
</protein>